<feature type="transmembrane region" description="Helical" evidence="1">
    <location>
        <begin position="156"/>
        <end position="174"/>
    </location>
</feature>
<feature type="transmembrane region" description="Helical" evidence="1">
    <location>
        <begin position="261"/>
        <end position="278"/>
    </location>
</feature>
<evidence type="ECO:0000256" key="1">
    <source>
        <dbReference type="SAM" id="Phobius"/>
    </source>
</evidence>
<gene>
    <name evidence="3" type="ORF">HNQ81_003234</name>
</gene>
<evidence type="ECO:0000313" key="4">
    <source>
        <dbReference type="Proteomes" id="UP000539642"/>
    </source>
</evidence>
<feature type="transmembrane region" description="Helical" evidence="1">
    <location>
        <begin position="21"/>
        <end position="44"/>
    </location>
</feature>
<keyword evidence="1" id="KW-0472">Membrane</keyword>
<dbReference type="Pfam" id="PF01757">
    <property type="entry name" value="Acyl_transf_3"/>
    <property type="match status" value="1"/>
</dbReference>
<dbReference type="PANTHER" id="PTHR23028:SF131">
    <property type="entry name" value="BLR2367 PROTEIN"/>
    <property type="match status" value="1"/>
</dbReference>
<name>A0A840V6V5_9BACT</name>
<dbReference type="InterPro" id="IPR050879">
    <property type="entry name" value="Acyltransferase_3"/>
</dbReference>
<comment type="caution">
    <text evidence="3">The sequence shown here is derived from an EMBL/GenBank/DDBJ whole genome shotgun (WGS) entry which is preliminary data.</text>
</comment>
<feature type="transmembrane region" description="Helical" evidence="1">
    <location>
        <begin position="328"/>
        <end position="348"/>
    </location>
</feature>
<proteinExistence type="predicted"/>
<feature type="transmembrane region" description="Helical" evidence="1">
    <location>
        <begin position="298"/>
        <end position="316"/>
    </location>
</feature>
<feature type="transmembrane region" description="Helical" evidence="1">
    <location>
        <begin position="98"/>
        <end position="122"/>
    </location>
</feature>
<dbReference type="AlphaFoldDB" id="A0A840V6V5"/>
<feature type="transmembrane region" description="Helical" evidence="1">
    <location>
        <begin position="237"/>
        <end position="255"/>
    </location>
</feature>
<feature type="transmembrane region" description="Helical" evidence="1">
    <location>
        <begin position="56"/>
        <end position="77"/>
    </location>
</feature>
<keyword evidence="1" id="KW-1133">Transmembrane helix</keyword>
<evidence type="ECO:0000259" key="2">
    <source>
        <dbReference type="Pfam" id="PF01757"/>
    </source>
</evidence>
<dbReference type="GO" id="GO:0016020">
    <property type="term" value="C:membrane"/>
    <property type="evidence" value="ECO:0007669"/>
    <property type="project" value="TreeGrafter"/>
</dbReference>
<dbReference type="EMBL" id="JACHEO010000027">
    <property type="protein sequence ID" value="MBB5349479.1"/>
    <property type="molecule type" value="Genomic_DNA"/>
</dbReference>
<feature type="domain" description="Acyltransferase 3" evidence="2">
    <location>
        <begin position="20"/>
        <end position="336"/>
    </location>
</feature>
<reference evidence="3 4" key="1">
    <citation type="submission" date="2020-08" db="EMBL/GenBank/DDBJ databases">
        <title>Genomic Encyclopedia of Type Strains, Phase IV (KMG-IV): sequencing the most valuable type-strain genomes for metagenomic binning, comparative biology and taxonomic classification.</title>
        <authorList>
            <person name="Goeker M."/>
        </authorList>
    </citation>
    <scope>NUCLEOTIDE SEQUENCE [LARGE SCALE GENOMIC DNA]</scope>
    <source>
        <strain evidence="3 4">DSM 28570</strain>
    </source>
</reference>
<sequence length="376" mass="42373">MEKSAKQRASGSFEKRYFTSIQILRGIAALSVVLFHVSEMLLQYTDGDGVFCRFAAFWYTGAAGVDLFFVISGFVMVQSTQGAFGRKRAGAVFMARRIIRIVPLYWMYTVIMLLLVLLPFTLKTHVFSASYTIKSLLFIPAINPTHGLDLPLLPQGWTLSYEMYFYLLFTLLLFFEKRFFLPVITAVFLPSALVGLFLEIRDPLWKVVTSPLLLEFVFGCCLGRAVNHRTISRRGSLLLIFLALFLLFQVRGVTIDDQTRLFLWGLPAMLLAAGCVFLEKQGMHRFPKVLVMIGNSSYSIYLSHIFVVLCAGTLAKDNVLVGGLPNDLFAAVVIALCILTGHLSFSLFEQPITRSLLMLLSRWGRRKTEEAIGELR</sequence>
<keyword evidence="1" id="KW-0812">Transmembrane</keyword>
<organism evidence="3 4">
    <name type="scientific">Desulfoprunum benzoelyticum</name>
    <dbReference type="NCBI Taxonomy" id="1506996"/>
    <lineage>
        <taxon>Bacteria</taxon>
        <taxon>Pseudomonadati</taxon>
        <taxon>Thermodesulfobacteriota</taxon>
        <taxon>Desulfobulbia</taxon>
        <taxon>Desulfobulbales</taxon>
        <taxon>Desulfobulbaceae</taxon>
        <taxon>Desulfoprunum</taxon>
    </lineage>
</organism>
<feature type="transmembrane region" description="Helical" evidence="1">
    <location>
        <begin position="179"/>
        <end position="198"/>
    </location>
</feature>
<evidence type="ECO:0000313" key="3">
    <source>
        <dbReference type="EMBL" id="MBB5349479.1"/>
    </source>
</evidence>
<dbReference type="PANTHER" id="PTHR23028">
    <property type="entry name" value="ACETYLTRANSFERASE"/>
    <property type="match status" value="1"/>
</dbReference>
<dbReference type="InterPro" id="IPR002656">
    <property type="entry name" value="Acyl_transf_3_dom"/>
</dbReference>
<protein>
    <submittedName>
        <fullName evidence="3">Peptidoglycan/LPS O-acetylase OafA/YrhL</fullName>
    </submittedName>
</protein>
<dbReference type="GO" id="GO:0000271">
    <property type="term" value="P:polysaccharide biosynthetic process"/>
    <property type="evidence" value="ECO:0007669"/>
    <property type="project" value="TreeGrafter"/>
</dbReference>
<dbReference type="GO" id="GO:0016747">
    <property type="term" value="F:acyltransferase activity, transferring groups other than amino-acyl groups"/>
    <property type="evidence" value="ECO:0007669"/>
    <property type="project" value="InterPro"/>
</dbReference>
<keyword evidence="4" id="KW-1185">Reference proteome</keyword>
<feature type="transmembrane region" description="Helical" evidence="1">
    <location>
        <begin position="204"/>
        <end position="225"/>
    </location>
</feature>
<accession>A0A840V6V5</accession>
<dbReference type="RefSeq" id="WP_183352271.1">
    <property type="nucleotide sequence ID" value="NZ_JACHEO010000027.1"/>
</dbReference>
<dbReference type="Proteomes" id="UP000539642">
    <property type="component" value="Unassembled WGS sequence"/>
</dbReference>